<dbReference type="InterPro" id="IPR037522">
    <property type="entry name" value="HD_GYP_dom"/>
</dbReference>
<feature type="domain" description="Response regulatory" evidence="2">
    <location>
        <begin position="2"/>
        <end position="118"/>
    </location>
</feature>
<dbReference type="InterPro" id="IPR001789">
    <property type="entry name" value="Sig_transdc_resp-reg_receiver"/>
</dbReference>
<proteinExistence type="predicted"/>
<evidence type="ECO:0000259" key="2">
    <source>
        <dbReference type="PROSITE" id="PS50110"/>
    </source>
</evidence>
<dbReference type="OrthoDB" id="9804747at2"/>
<organism evidence="4 5">
    <name type="scientific">Roseimaritima multifibrata</name>
    <dbReference type="NCBI Taxonomy" id="1930274"/>
    <lineage>
        <taxon>Bacteria</taxon>
        <taxon>Pseudomonadati</taxon>
        <taxon>Planctomycetota</taxon>
        <taxon>Planctomycetia</taxon>
        <taxon>Pirellulales</taxon>
        <taxon>Pirellulaceae</taxon>
        <taxon>Roseimaritima</taxon>
    </lineage>
</organism>
<dbReference type="KEGG" id="rml:FF011L_02610"/>
<dbReference type="Pfam" id="PF13487">
    <property type="entry name" value="HD_5"/>
    <property type="match status" value="1"/>
</dbReference>
<dbReference type="Gene3D" id="1.10.3210.10">
    <property type="entry name" value="Hypothetical protein af1432"/>
    <property type="match status" value="1"/>
</dbReference>
<keyword evidence="4" id="KW-0378">Hydrolase</keyword>
<dbReference type="Pfam" id="PF00072">
    <property type="entry name" value="Response_reg"/>
    <property type="match status" value="1"/>
</dbReference>
<dbReference type="SUPFAM" id="SSF52172">
    <property type="entry name" value="CheY-like"/>
    <property type="match status" value="1"/>
</dbReference>
<dbReference type="GO" id="GO:0071111">
    <property type="term" value="F:cyclic-guanylate-specific phosphodiesterase activity"/>
    <property type="evidence" value="ECO:0007669"/>
    <property type="project" value="UniProtKB-EC"/>
</dbReference>
<name>A0A517M9M3_9BACT</name>
<dbReference type="PROSITE" id="PS50110">
    <property type="entry name" value="RESPONSE_REGULATORY"/>
    <property type="match status" value="1"/>
</dbReference>
<dbReference type="InterPro" id="IPR003607">
    <property type="entry name" value="HD/PDEase_dom"/>
</dbReference>
<evidence type="ECO:0000313" key="5">
    <source>
        <dbReference type="Proteomes" id="UP000320672"/>
    </source>
</evidence>
<protein>
    <submittedName>
        <fullName evidence="4">Cyclic di-GMP phosphodiesterase response regulator RpfG</fullName>
        <ecNumber evidence="4">3.1.4.52</ecNumber>
    </submittedName>
</protein>
<dbReference type="Gene3D" id="3.40.50.2300">
    <property type="match status" value="1"/>
</dbReference>
<dbReference type="EMBL" id="CP036262">
    <property type="protein sequence ID" value="QDS91531.1"/>
    <property type="molecule type" value="Genomic_DNA"/>
</dbReference>
<dbReference type="PANTHER" id="PTHR45228">
    <property type="entry name" value="CYCLIC DI-GMP PHOSPHODIESTERASE TM_0186-RELATED"/>
    <property type="match status" value="1"/>
</dbReference>
<dbReference type="GO" id="GO:0000160">
    <property type="term" value="P:phosphorelay signal transduction system"/>
    <property type="evidence" value="ECO:0007669"/>
    <property type="project" value="InterPro"/>
</dbReference>
<dbReference type="EC" id="3.1.4.52" evidence="4"/>
<dbReference type="InterPro" id="IPR011006">
    <property type="entry name" value="CheY-like_superfamily"/>
</dbReference>
<feature type="modified residue" description="4-aspartylphosphate" evidence="1">
    <location>
        <position position="51"/>
    </location>
</feature>
<dbReference type="InterPro" id="IPR052020">
    <property type="entry name" value="Cyclic_di-GMP/3'3'-cGAMP_PDE"/>
</dbReference>
<dbReference type="PANTHER" id="PTHR45228:SF5">
    <property type="entry name" value="CYCLIC DI-GMP PHOSPHODIESTERASE VC_1348-RELATED"/>
    <property type="match status" value="1"/>
</dbReference>
<keyword evidence="1" id="KW-0597">Phosphoprotein</keyword>
<dbReference type="CDD" id="cd00077">
    <property type="entry name" value="HDc"/>
    <property type="match status" value="1"/>
</dbReference>
<dbReference type="PROSITE" id="PS51832">
    <property type="entry name" value="HD_GYP"/>
    <property type="match status" value="1"/>
</dbReference>
<reference evidence="4 5" key="1">
    <citation type="submission" date="2019-02" db="EMBL/GenBank/DDBJ databases">
        <title>Deep-cultivation of Planctomycetes and their phenomic and genomic characterization uncovers novel biology.</title>
        <authorList>
            <person name="Wiegand S."/>
            <person name="Jogler M."/>
            <person name="Boedeker C."/>
            <person name="Pinto D."/>
            <person name="Vollmers J."/>
            <person name="Rivas-Marin E."/>
            <person name="Kohn T."/>
            <person name="Peeters S.H."/>
            <person name="Heuer A."/>
            <person name="Rast P."/>
            <person name="Oberbeckmann S."/>
            <person name="Bunk B."/>
            <person name="Jeske O."/>
            <person name="Meyerdierks A."/>
            <person name="Storesund J.E."/>
            <person name="Kallscheuer N."/>
            <person name="Luecker S."/>
            <person name="Lage O.M."/>
            <person name="Pohl T."/>
            <person name="Merkel B.J."/>
            <person name="Hornburger P."/>
            <person name="Mueller R.-W."/>
            <person name="Bruemmer F."/>
            <person name="Labrenz M."/>
            <person name="Spormann A.M."/>
            <person name="Op den Camp H."/>
            <person name="Overmann J."/>
            <person name="Amann R."/>
            <person name="Jetten M.S.M."/>
            <person name="Mascher T."/>
            <person name="Medema M.H."/>
            <person name="Devos D.P."/>
            <person name="Kaster A.-K."/>
            <person name="Ovreas L."/>
            <person name="Rohde M."/>
            <person name="Galperin M.Y."/>
            <person name="Jogler C."/>
        </authorList>
    </citation>
    <scope>NUCLEOTIDE SEQUENCE [LARGE SCALE GENOMIC DNA]</scope>
    <source>
        <strain evidence="4 5">FF011L</strain>
    </source>
</reference>
<feature type="domain" description="HD-GYP" evidence="3">
    <location>
        <begin position="122"/>
        <end position="332"/>
    </location>
</feature>
<dbReference type="CDD" id="cd17574">
    <property type="entry name" value="REC_OmpR"/>
    <property type="match status" value="1"/>
</dbReference>
<dbReference type="SMART" id="SM00471">
    <property type="entry name" value="HDc"/>
    <property type="match status" value="1"/>
</dbReference>
<dbReference type="Proteomes" id="UP000320672">
    <property type="component" value="Chromosome"/>
</dbReference>
<evidence type="ECO:0000313" key="4">
    <source>
        <dbReference type="EMBL" id="QDS91531.1"/>
    </source>
</evidence>
<dbReference type="SUPFAM" id="SSF109604">
    <property type="entry name" value="HD-domain/PDEase-like"/>
    <property type="match status" value="1"/>
</dbReference>
<keyword evidence="5" id="KW-1185">Reference proteome</keyword>
<sequence>MNVLVVDDNSICRKVICRTLENGGYNVMSANDGRAALELFHQHNFQIVVTDWLMPYMSGIELCQAMRRASGGRYVYCIIVSSLKQSADLVRGFEEGADDYLTKPFNPHELLLRVGIGRRTLNLKPANLTIFALAKLAETRDPETGSHLERVQCYCRVLAEYLAKHPRFAVEADHNFVDLIYRTSPLHDIGKVAIPDDILLKPGRLTEEEFEIMKSHTTYGADAIQSMLQNFPGLPFLKMALDIILTHHEKWDGSGYPKGLKAEQIPLCGRIMAVADVYDALTSKRVYKDAFSHERAKSIILEGAGTHFDPEMVEAFINIEQDFISIASGIETAADDSSVRGSLLHEAKVGCVVA</sequence>
<dbReference type="RefSeq" id="WP_145349581.1">
    <property type="nucleotide sequence ID" value="NZ_CP036262.1"/>
</dbReference>
<gene>
    <name evidence="4" type="primary">rpfG_1</name>
    <name evidence="4" type="ORF">FF011L_02610</name>
</gene>
<evidence type="ECO:0000259" key="3">
    <source>
        <dbReference type="PROSITE" id="PS51832"/>
    </source>
</evidence>
<dbReference type="SMART" id="SM00448">
    <property type="entry name" value="REC"/>
    <property type="match status" value="1"/>
</dbReference>
<accession>A0A517M9M3</accession>
<dbReference type="AlphaFoldDB" id="A0A517M9M3"/>
<evidence type="ECO:0000256" key="1">
    <source>
        <dbReference type="PROSITE-ProRule" id="PRU00169"/>
    </source>
</evidence>